<feature type="binding site" evidence="3">
    <location>
        <position position="161"/>
    </location>
    <ligand>
        <name>Mg(2+)</name>
        <dbReference type="ChEBI" id="CHEBI:18420"/>
    </ligand>
</feature>
<keyword evidence="3" id="KW-0479">Metal-binding</keyword>
<feature type="binding site" evidence="3">
    <location>
        <position position="46"/>
    </location>
    <ligand>
        <name>Mg(2+)</name>
        <dbReference type="ChEBI" id="CHEBI:18420"/>
    </ligand>
</feature>
<dbReference type="AlphaFoldDB" id="A0A1U9NHZ1"/>
<evidence type="ECO:0000313" key="6">
    <source>
        <dbReference type="EMBL" id="AQT67435.1"/>
    </source>
</evidence>
<feature type="binding site" evidence="3">
    <location>
        <position position="374"/>
    </location>
    <ligand>
        <name>Zn(2+)</name>
        <dbReference type="ChEBI" id="CHEBI:29105"/>
        <label>2</label>
    </ligand>
</feature>
<feature type="chain" id="PRO_5012662671" evidence="5">
    <location>
        <begin position="29"/>
        <end position="462"/>
    </location>
</feature>
<keyword evidence="5" id="KW-0732">Signal</keyword>
<dbReference type="GO" id="GO:0046872">
    <property type="term" value="F:metal ion binding"/>
    <property type="evidence" value="ECO:0007669"/>
    <property type="project" value="UniProtKB-KW"/>
</dbReference>
<comment type="cofactor">
    <cofactor evidence="3">
        <name>Zn(2+)</name>
        <dbReference type="ChEBI" id="CHEBI:29105"/>
    </cofactor>
    <text evidence="3">Binds 2 Zn(2+) ions.</text>
</comment>
<evidence type="ECO:0000256" key="2">
    <source>
        <dbReference type="PIRSR" id="PIRSR601952-1"/>
    </source>
</evidence>
<dbReference type="Pfam" id="PF00245">
    <property type="entry name" value="Alk_phosphatase"/>
    <property type="match status" value="1"/>
</dbReference>
<feature type="active site" description="Phosphoserine intermediate" evidence="2">
    <location>
        <position position="110"/>
    </location>
</feature>
<reference evidence="7" key="1">
    <citation type="submission" date="2017-02" db="EMBL/GenBank/DDBJ databases">
        <title>Comparative genomics and description of representatives of a novel lineage of planctomycetes thriving in anoxic sediments.</title>
        <authorList>
            <person name="Spring S."/>
            <person name="Bunk B."/>
            <person name="Sproer C."/>
        </authorList>
    </citation>
    <scope>NUCLEOTIDE SEQUENCE [LARGE SCALE GENOMIC DNA]</scope>
    <source>
        <strain evidence="7">ST-NAGAB-D1</strain>
    </source>
</reference>
<comment type="cofactor">
    <cofactor evidence="3">
        <name>Mg(2+)</name>
        <dbReference type="ChEBI" id="CHEBI:18420"/>
    </cofactor>
    <text evidence="3">Binds 1 Mg(2+) ion.</text>
</comment>
<feature type="binding site" evidence="3">
    <location>
        <position position="324"/>
    </location>
    <ligand>
        <name>Mg(2+)</name>
        <dbReference type="ChEBI" id="CHEBI:18420"/>
    </ligand>
</feature>
<feature type="binding site" evidence="3">
    <location>
        <position position="46"/>
    </location>
    <ligand>
        <name>Zn(2+)</name>
        <dbReference type="ChEBI" id="CHEBI:29105"/>
        <label>2</label>
    </ligand>
</feature>
<proteinExistence type="inferred from homology"/>
<keyword evidence="6" id="KW-0378">Hydrolase</keyword>
<dbReference type="CDD" id="cd16012">
    <property type="entry name" value="ALP"/>
    <property type="match status" value="1"/>
</dbReference>
<name>A0A1U9NHZ1_9BACT</name>
<comment type="similarity">
    <text evidence="4">Belongs to the alkaline phosphatase family.</text>
</comment>
<protein>
    <submittedName>
        <fullName evidence="6">Alkaline phosphatase 3</fullName>
        <ecNumber evidence="6">3.1.3.1</ecNumber>
    </submittedName>
</protein>
<feature type="binding site" evidence="3">
    <location>
        <position position="329"/>
    </location>
    <ligand>
        <name>Zn(2+)</name>
        <dbReference type="ChEBI" id="CHEBI:29105"/>
        <label>2</label>
    </ligand>
</feature>
<feature type="signal peptide" evidence="5">
    <location>
        <begin position="1"/>
        <end position="28"/>
    </location>
</feature>
<dbReference type="PRINTS" id="PR00113">
    <property type="entry name" value="ALKPHPHTASE"/>
</dbReference>
<dbReference type="KEGG" id="alus:STSP2_00582"/>
<evidence type="ECO:0000313" key="7">
    <source>
        <dbReference type="Proteomes" id="UP000189674"/>
    </source>
</evidence>
<evidence type="ECO:0000256" key="5">
    <source>
        <dbReference type="SAM" id="SignalP"/>
    </source>
</evidence>
<keyword evidence="3" id="KW-0862">Zinc</keyword>
<feature type="binding site" evidence="3">
    <location>
        <position position="163"/>
    </location>
    <ligand>
        <name>Mg(2+)</name>
        <dbReference type="ChEBI" id="CHEBI:18420"/>
    </ligand>
</feature>
<dbReference type="GO" id="GO:0004035">
    <property type="term" value="F:alkaline phosphatase activity"/>
    <property type="evidence" value="ECO:0007669"/>
    <property type="project" value="UniProtKB-EC"/>
</dbReference>
<evidence type="ECO:0000256" key="4">
    <source>
        <dbReference type="RuleBase" id="RU003946"/>
    </source>
</evidence>
<keyword evidence="7" id="KW-1185">Reference proteome</keyword>
<accession>A0A1U9NHZ1</accession>
<gene>
    <name evidence="6" type="primary">phoB</name>
    <name evidence="6" type="ORF">STSP2_00582</name>
</gene>
<dbReference type="SUPFAM" id="SSF53649">
    <property type="entry name" value="Alkaline phosphatase-like"/>
    <property type="match status" value="1"/>
</dbReference>
<dbReference type="RefSeq" id="WP_169852930.1">
    <property type="nucleotide sequence ID" value="NZ_CP019791.1"/>
</dbReference>
<keyword evidence="3" id="KW-0460">Magnesium</keyword>
<dbReference type="EMBL" id="CP019791">
    <property type="protein sequence ID" value="AQT67435.1"/>
    <property type="molecule type" value="Genomic_DNA"/>
</dbReference>
<dbReference type="PANTHER" id="PTHR11596">
    <property type="entry name" value="ALKALINE PHOSPHATASE"/>
    <property type="match status" value="1"/>
</dbReference>
<keyword evidence="1" id="KW-0597">Phosphoprotein</keyword>
<dbReference type="InterPro" id="IPR017850">
    <property type="entry name" value="Alkaline_phosphatase_core_sf"/>
</dbReference>
<dbReference type="InterPro" id="IPR001952">
    <property type="entry name" value="Alkaline_phosphatase"/>
</dbReference>
<evidence type="ECO:0000256" key="3">
    <source>
        <dbReference type="PIRSR" id="PIRSR601952-2"/>
    </source>
</evidence>
<evidence type="ECO:0000256" key="1">
    <source>
        <dbReference type="ARBA" id="ARBA00022553"/>
    </source>
</evidence>
<dbReference type="Gene3D" id="3.40.720.10">
    <property type="entry name" value="Alkaline Phosphatase, subunit A"/>
    <property type="match status" value="1"/>
</dbReference>
<feature type="binding site" evidence="3">
    <location>
        <position position="375"/>
    </location>
    <ligand>
        <name>Zn(2+)</name>
        <dbReference type="ChEBI" id="CHEBI:29105"/>
        <label>2</label>
    </ligand>
</feature>
<feature type="binding site" evidence="3">
    <location>
        <position position="333"/>
    </location>
    <ligand>
        <name>Zn(2+)</name>
        <dbReference type="ChEBI" id="CHEBI:29105"/>
        <label>2</label>
    </ligand>
</feature>
<dbReference type="PANTHER" id="PTHR11596:SF5">
    <property type="entry name" value="ALKALINE PHOSPHATASE"/>
    <property type="match status" value="1"/>
</dbReference>
<dbReference type="EC" id="3.1.3.1" evidence="6"/>
<dbReference type="SMART" id="SM00098">
    <property type="entry name" value="alkPPc"/>
    <property type="match status" value="1"/>
</dbReference>
<dbReference type="STRING" id="1936003.STSP2_00582"/>
<dbReference type="Proteomes" id="UP000189674">
    <property type="component" value="Chromosome"/>
</dbReference>
<sequence precursor="true">MYLRGVKKLSVVFACVGVVFFAAGVCPAEEAGRAASPKNIIIMIADGCGFNHVDTASYYQYGHKGRQVYEQFPFKIAMSTYAAGQTYEPEQAWKYFNYVEGGGYARCTDSAAAATAMSTGTKTYKGAIGVDLDRFDLANILEAAEKSGRATGVVTSVQFAHATPAGFSAHNVARGNYAEIAREMIYESGLEVIMGCGHPLYDENAKSVEEPKDFKFVGGADAWADISDGEVEGADADGDGKRDSWTFVDTGDGFEKIGEGDTPKRVLGIPRVRSTLQYNRAGGREQEEPYAVERNKGVPALATMVRAAINVLDEDEDGLCMMIEGGAVDWAGHGNNLPRMIEEQIEFNRAVETVVDWVEENSNWQETMLVVTADHETGYLTGPGSGANEDGPVWKEIVNNGKGKMPGGEWHSGGHTNSLVPFYVKGRAGREFVMRADGFDPVRGHYIDNTDIADYVFELLSE</sequence>
<organism evidence="6 7">
    <name type="scientific">Anaerohalosphaera lusitana</name>
    <dbReference type="NCBI Taxonomy" id="1936003"/>
    <lineage>
        <taxon>Bacteria</taxon>
        <taxon>Pseudomonadati</taxon>
        <taxon>Planctomycetota</taxon>
        <taxon>Phycisphaerae</taxon>
        <taxon>Sedimentisphaerales</taxon>
        <taxon>Anaerohalosphaeraceae</taxon>
        <taxon>Anaerohalosphaera</taxon>
    </lineage>
</organism>